<reference evidence="2" key="1">
    <citation type="journal article" date="2022" name="bioRxiv">
        <title>Genomics of Preaxostyla Flagellates Illuminates Evolutionary Transitions and the Path Towards Mitochondrial Loss.</title>
        <authorList>
            <person name="Novak L.V.F."/>
            <person name="Treitli S.C."/>
            <person name="Pyrih J."/>
            <person name="Halakuc P."/>
            <person name="Pipaliya S.V."/>
            <person name="Vacek V."/>
            <person name="Brzon O."/>
            <person name="Soukal P."/>
            <person name="Eme L."/>
            <person name="Dacks J.B."/>
            <person name="Karnkowska A."/>
            <person name="Elias M."/>
            <person name="Hampl V."/>
        </authorList>
    </citation>
    <scope>NUCLEOTIDE SEQUENCE</scope>
    <source>
        <strain evidence="2">RCP-MX</strain>
    </source>
</reference>
<feature type="region of interest" description="Disordered" evidence="1">
    <location>
        <begin position="81"/>
        <end position="112"/>
    </location>
</feature>
<organism evidence="2 3">
    <name type="scientific">Paratrimastix pyriformis</name>
    <dbReference type="NCBI Taxonomy" id="342808"/>
    <lineage>
        <taxon>Eukaryota</taxon>
        <taxon>Metamonada</taxon>
        <taxon>Preaxostyla</taxon>
        <taxon>Paratrimastigidae</taxon>
        <taxon>Paratrimastix</taxon>
    </lineage>
</organism>
<proteinExistence type="predicted"/>
<feature type="region of interest" description="Disordered" evidence="1">
    <location>
        <begin position="17"/>
        <end position="61"/>
    </location>
</feature>
<protein>
    <submittedName>
        <fullName evidence="2">Coatomer subunit delta (CopD)</fullName>
    </submittedName>
</protein>
<dbReference type="Proteomes" id="UP001141327">
    <property type="component" value="Unassembled WGS sequence"/>
</dbReference>
<evidence type="ECO:0000256" key="1">
    <source>
        <dbReference type="SAM" id="MobiDB-lite"/>
    </source>
</evidence>
<keyword evidence="3" id="KW-1185">Reference proteome</keyword>
<feature type="compositionally biased region" description="Low complexity" evidence="1">
    <location>
        <begin position="32"/>
        <end position="61"/>
    </location>
</feature>
<comment type="caution">
    <text evidence="2">The sequence shown here is derived from an EMBL/GenBank/DDBJ whole genome shotgun (WGS) entry which is preliminary data.</text>
</comment>
<name>A0ABQ8UPI1_9EUKA</name>
<gene>
    <name evidence="2" type="ORF">PAPYR_2527</name>
</gene>
<evidence type="ECO:0000313" key="3">
    <source>
        <dbReference type="Proteomes" id="UP001141327"/>
    </source>
</evidence>
<sequence length="290" mass="31065">MRFVAEEKVRAAFDREGTCKEFSPSIHPASIHPASIHPASQPASQPAIQPSSQPSSQAIPHFRPTSLQPLIFSSRLTIHPASHPASHPSLQAHEPPAPHFFSSRLTPSIDPPTPQVSGELVATPGDASLAGASLRVAIQRPAGDPYVWKTHPVINKQSFAENVLTTAPGKPFPARVMKWRYDGPASSQLGPPLSVSVWGGDEDPDGNGMIAVTLEYELLRTAMTLHNVLLCMQCSHSQTCSWSHAMIDRSTASGSIEIRMPQVSGVMAEAGPVPFVLEKALTTDVYSIGP</sequence>
<dbReference type="EMBL" id="JAPMOS010000009">
    <property type="protein sequence ID" value="KAJ4461082.1"/>
    <property type="molecule type" value="Genomic_DNA"/>
</dbReference>
<accession>A0ABQ8UPI1</accession>
<evidence type="ECO:0000313" key="2">
    <source>
        <dbReference type="EMBL" id="KAJ4461082.1"/>
    </source>
</evidence>